<feature type="transmembrane region" description="Helical" evidence="7">
    <location>
        <begin position="143"/>
        <end position="164"/>
    </location>
</feature>
<name>K0IE00_NITGG</name>
<comment type="similarity">
    <text evidence="7">Belongs to the binding-protein-dependent transport system permease family.</text>
</comment>
<dbReference type="PROSITE" id="PS50928">
    <property type="entry name" value="ABC_TM1"/>
    <property type="match status" value="1"/>
</dbReference>
<dbReference type="AlphaFoldDB" id="K0IE00"/>
<feature type="transmembrane region" description="Helical" evidence="7">
    <location>
        <begin position="117"/>
        <end position="137"/>
    </location>
</feature>
<dbReference type="Gene3D" id="1.10.3720.10">
    <property type="entry name" value="MetI-like"/>
    <property type="match status" value="1"/>
</dbReference>
<dbReference type="PANTHER" id="PTHR30151">
    <property type="entry name" value="ALKANE SULFONATE ABC TRANSPORTER-RELATED, MEMBRANE SUBUNIT"/>
    <property type="match status" value="1"/>
</dbReference>
<keyword evidence="3" id="KW-1003">Cell membrane</keyword>
<evidence type="ECO:0000256" key="2">
    <source>
        <dbReference type="ARBA" id="ARBA00022448"/>
    </source>
</evidence>
<gene>
    <name evidence="9" type="ordered locus">Ngar_c10430</name>
</gene>
<dbReference type="OrthoDB" id="50379at2157"/>
<dbReference type="SUPFAM" id="SSF161098">
    <property type="entry name" value="MetI-like"/>
    <property type="match status" value="1"/>
</dbReference>
<dbReference type="InParanoid" id="K0IE00"/>
<evidence type="ECO:0000259" key="8">
    <source>
        <dbReference type="PROSITE" id="PS50928"/>
    </source>
</evidence>
<organism evidence="9 10">
    <name type="scientific">Nitrososphaera gargensis (strain Ga9.2)</name>
    <dbReference type="NCBI Taxonomy" id="1237085"/>
    <lineage>
        <taxon>Archaea</taxon>
        <taxon>Nitrososphaerota</taxon>
        <taxon>Nitrososphaeria</taxon>
        <taxon>Nitrososphaerales</taxon>
        <taxon>Nitrososphaeraceae</taxon>
        <taxon>Nitrososphaera</taxon>
    </lineage>
</organism>
<dbReference type="InterPro" id="IPR000515">
    <property type="entry name" value="MetI-like"/>
</dbReference>
<keyword evidence="2 7" id="KW-0813">Transport</keyword>
<evidence type="ECO:0000313" key="10">
    <source>
        <dbReference type="Proteomes" id="UP000008037"/>
    </source>
</evidence>
<sequence>MSYRRISDLQKLILEARKQKHRIDTTYIANTFLFLAAFVGIWQLVSNIGIFPSVLMPTPAKVVGTIARLVTDSSLVVGIGVTMWRLIAGFAMAVGIGGIVGLAMVKFLGFGKTMSSFAVGLLTFPSIAWVPFSILLIGFNDFGILFVVIMASVFSVMTSTYSSIRNVPPIYIRAAKNMGAKGFTLFRYVMIPAATPSLIMGIRQAWSFAWHALIGAEILITTLYGLGHVLHVGREFNDMSQIIAVMIAIFAIGLLVDRLVFMRLEEKVRARWGLNQHNE</sequence>
<evidence type="ECO:0000256" key="5">
    <source>
        <dbReference type="ARBA" id="ARBA00022989"/>
    </source>
</evidence>
<dbReference type="GO" id="GO:0005886">
    <property type="term" value="C:plasma membrane"/>
    <property type="evidence" value="ECO:0007669"/>
    <property type="project" value="UniProtKB-SubCell"/>
</dbReference>
<dbReference type="KEGG" id="nga:Ngar_c10430"/>
<evidence type="ECO:0000256" key="7">
    <source>
        <dbReference type="RuleBase" id="RU363032"/>
    </source>
</evidence>
<dbReference type="Pfam" id="PF00528">
    <property type="entry name" value="BPD_transp_1"/>
    <property type="match status" value="1"/>
</dbReference>
<dbReference type="CDD" id="cd06261">
    <property type="entry name" value="TM_PBP2"/>
    <property type="match status" value="1"/>
</dbReference>
<evidence type="ECO:0000256" key="6">
    <source>
        <dbReference type="ARBA" id="ARBA00023136"/>
    </source>
</evidence>
<dbReference type="STRING" id="1237085.Ngar_c10430"/>
<feature type="transmembrane region" description="Helical" evidence="7">
    <location>
        <begin position="208"/>
        <end position="230"/>
    </location>
</feature>
<protein>
    <submittedName>
        <fullName evidence="9">ABC uptake transporter, permease protein</fullName>
    </submittedName>
</protein>
<dbReference type="PANTHER" id="PTHR30151:SF0">
    <property type="entry name" value="ABC TRANSPORTER PERMEASE PROTEIN MJ0413-RELATED"/>
    <property type="match status" value="1"/>
</dbReference>
<feature type="transmembrane region" description="Helical" evidence="7">
    <location>
        <begin position="83"/>
        <end position="105"/>
    </location>
</feature>
<keyword evidence="6 7" id="KW-0472">Membrane</keyword>
<dbReference type="EMBL" id="CP002408">
    <property type="protein sequence ID" value="AFU57985.1"/>
    <property type="molecule type" value="Genomic_DNA"/>
</dbReference>
<evidence type="ECO:0000256" key="3">
    <source>
        <dbReference type="ARBA" id="ARBA00022475"/>
    </source>
</evidence>
<dbReference type="GO" id="GO:0055085">
    <property type="term" value="P:transmembrane transport"/>
    <property type="evidence" value="ECO:0007669"/>
    <property type="project" value="InterPro"/>
</dbReference>
<dbReference type="InterPro" id="IPR035906">
    <property type="entry name" value="MetI-like_sf"/>
</dbReference>
<reference evidence="9 10" key="1">
    <citation type="journal article" date="2012" name="Environ. Microbiol.">
        <title>The genome of the ammonia-oxidizing Candidatus Nitrososphaera gargensis: insights into metabolic versatility and environmental adaptations.</title>
        <authorList>
            <person name="Spang A."/>
            <person name="Poehlein A."/>
            <person name="Offre P."/>
            <person name="Zumbragel S."/>
            <person name="Haider S."/>
            <person name="Rychlik N."/>
            <person name="Nowka B."/>
            <person name="Schmeisser C."/>
            <person name="Lebedeva E.V."/>
            <person name="Rattei T."/>
            <person name="Bohm C."/>
            <person name="Schmid M."/>
            <person name="Galushko A."/>
            <person name="Hatzenpichler R."/>
            <person name="Weinmaier T."/>
            <person name="Daniel R."/>
            <person name="Schleper C."/>
            <person name="Spieck E."/>
            <person name="Streit W."/>
            <person name="Wagner M."/>
        </authorList>
    </citation>
    <scope>NUCLEOTIDE SEQUENCE [LARGE SCALE GENOMIC DNA]</scope>
    <source>
        <strain evidence="10">Ga9.2</strain>
    </source>
</reference>
<dbReference type="BioCyc" id="CNIT1237085:G1324-1041-MONOMER"/>
<keyword evidence="4 7" id="KW-0812">Transmembrane</keyword>
<feature type="domain" description="ABC transmembrane type-1" evidence="8">
    <location>
        <begin position="79"/>
        <end position="260"/>
    </location>
</feature>
<keyword evidence="5 7" id="KW-1133">Transmembrane helix</keyword>
<feature type="transmembrane region" description="Helical" evidence="7">
    <location>
        <begin position="27"/>
        <end position="45"/>
    </location>
</feature>
<proteinExistence type="inferred from homology"/>
<evidence type="ECO:0000313" key="9">
    <source>
        <dbReference type="EMBL" id="AFU57985.1"/>
    </source>
</evidence>
<dbReference type="HOGENOM" id="CLU_046113_1_4_2"/>
<evidence type="ECO:0000256" key="1">
    <source>
        <dbReference type="ARBA" id="ARBA00004651"/>
    </source>
</evidence>
<comment type="subcellular location">
    <subcellularLocation>
        <location evidence="1 7">Cell membrane</location>
        <topology evidence="1 7">Multi-pass membrane protein</topology>
    </subcellularLocation>
</comment>
<accession>K0IE00</accession>
<feature type="transmembrane region" description="Helical" evidence="7">
    <location>
        <begin position="242"/>
        <end position="261"/>
    </location>
</feature>
<evidence type="ECO:0000256" key="4">
    <source>
        <dbReference type="ARBA" id="ARBA00022692"/>
    </source>
</evidence>
<keyword evidence="10" id="KW-1185">Reference proteome</keyword>
<dbReference type="Proteomes" id="UP000008037">
    <property type="component" value="Chromosome"/>
</dbReference>